<feature type="transmembrane region" description="Helical" evidence="6">
    <location>
        <begin position="291"/>
        <end position="313"/>
    </location>
</feature>
<dbReference type="GO" id="GO:0009507">
    <property type="term" value="C:chloroplast"/>
    <property type="evidence" value="ECO:0007669"/>
    <property type="project" value="TreeGrafter"/>
</dbReference>
<feature type="transmembrane region" description="Helical" evidence="6">
    <location>
        <begin position="102"/>
        <end position="123"/>
    </location>
</feature>
<organism evidence="7 8">
    <name type="scientific">Cymbomonas tetramitiformis</name>
    <dbReference type="NCBI Taxonomy" id="36881"/>
    <lineage>
        <taxon>Eukaryota</taxon>
        <taxon>Viridiplantae</taxon>
        <taxon>Chlorophyta</taxon>
        <taxon>Pyramimonadophyceae</taxon>
        <taxon>Pyramimonadales</taxon>
        <taxon>Pyramimonadaceae</taxon>
        <taxon>Cymbomonas</taxon>
    </lineage>
</organism>
<comment type="subcellular location">
    <subcellularLocation>
        <location evidence="1 6">Membrane</location>
        <topology evidence="1 6">Multi-pass membrane protein</topology>
    </subcellularLocation>
</comment>
<dbReference type="Pfam" id="PF01169">
    <property type="entry name" value="GDT1"/>
    <property type="match status" value="2"/>
</dbReference>
<dbReference type="PANTHER" id="PTHR12608">
    <property type="entry name" value="TRANSMEMBRANE PROTEIN HTP-1 RELATED"/>
    <property type="match status" value="1"/>
</dbReference>
<feature type="transmembrane region" description="Helical" evidence="6">
    <location>
        <begin position="166"/>
        <end position="188"/>
    </location>
</feature>
<evidence type="ECO:0000256" key="3">
    <source>
        <dbReference type="ARBA" id="ARBA00022692"/>
    </source>
</evidence>
<evidence type="ECO:0000256" key="4">
    <source>
        <dbReference type="ARBA" id="ARBA00022989"/>
    </source>
</evidence>
<reference evidence="7 8" key="1">
    <citation type="journal article" date="2015" name="Genome Biol. Evol.">
        <title>Comparative Genomics of a Bacterivorous Green Alga Reveals Evolutionary Causalities and Consequences of Phago-Mixotrophic Mode of Nutrition.</title>
        <authorList>
            <person name="Burns J.A."/>
            <person name="Paasch A."/>
            <person name="Narechania A."/>
            <person name="Kim E."/>
        </authorList>
    </citation>
    <scope>NUCLEOTIDE SEQUENCE [LARGE SCALE GENOMIC DNA]</scope>
    <source>
        <strain evidence="7 8">PLY_AMNH</strain>
    </source>
</reference>
<dbReference type="AlphaFoldDB" id="A0AAE0FC79"/>
<feature type="transmembrane region" description="Helical" evidence="6">
    <location>
        <begin position="135"/>
        <end position="159"/>
    </location>
</feature>
<dbReference type="InterPro" id="IPR049555">
    <property type="entry name" value="GDT1-like_CS"/>
</dbReference>
<evidence type="ECO:0000256" key="5">
    <source>
        <dbReference type="ARBA" id="ARBA00023136"/>
    </source>
</evidence>
<evidence type="ECO:0000256" key="2">
    <source>
        <dbReference type="ARBA" id="ARBA00009190"/>
    </source>
</evidence>
<dbReference type="GO" id="GO:0005384">
    <property type="term" value="F:manganese ion transmembrane transporter activity"/>
    <property type="evidence" value="ECO:0007669"/>
    <property type="project" value="TreeGrafter"/>
</dbReference>
<proteinExistence type="inferred from homology"/>
<evidence type="ECO:0000256" key="6">
    <source>
        <dbReference type="RuleBase" id="RU365102"/>
    </source>
</evidence>
<keyword evidence="3 6" id="KW-0812">Transmembrane</keyword>
<keyword evidence="8" id="KW-1185">Reference proteome</keyword>
<gene>
    <name evidence="7" type="ORF">CYMTET_33899</name>
</gene>
<feature type="transmembrane region" description="Helical" evidence="6">
    <location>
        <begin position="320"/>
        <end position="340"/>
    </location>
</feature>
<feature type="transmembrane region" description="Helical" evidence="6">
    <location>
        <begin position="254"/>
        <end position="271"/>
    </location>
</feature>
<name>A0AAE0FC79_9CHLO</name>
<dbReference type="GO" id="GO:0016020">
    <property type="term" value="C:membrane"/>
    <property type="evidence" value="ECO:0007669"/>
    <property type="project" value="UniProtKB-SubCell"/>
</dbReference>
<dbReference type="PANTHER" id="PTHR12608:SF7">
    <property type="entry name" value="PROTEIN PAM71-HOMOLOG, CHLOROPLASTIC"/>
    <property type="match status" value="1"/>
</dbReference>
<evidence type="ECO:0000313" key="7">
    <source>
        <dbReference type="EMBL" id="KAK3256995.1"/>
    </source>
</evidence>
<dbReference type="GO" id="GO:0032468">
    <property type="term" value="P:Golgi calcium ion homeostasis"/>
    <property type="evidence" value="ECO:0007669"/>
    <property type="project" value="TreeGrafter"/>
</dbReference>
<dbReference type="GO" id="GO:0015085">
    <property type="term" value="F:calcium ion transmembrane transporter activity"/>
    <property type="evidence" value="ECO:0007669"/>
    <property type="project" value="TreeGrafter"/>
</dbReference>
<feature type="transmembrane region" description="Helical" evidence="6">
    <location>
        <begin position="194"/>
        <end position="213"/>
    </location>
</feature>
<dbReference type="Proteomes" id="UP001190700">
    <property type="component" value="Unassembled WGS sequence"/>
</dbReference>
<dbReference type="PROSITE" id="PS01214">
    <property type="entry name" value="UPF0016"/>
    <property type="match status" value="1"/>
</dbReference>
<comment type="caution">
    <text evidence="7">The sequence shown here is derived from an EMBL/GenBank/DDBJ whole genome shotgun (WGS) entry which is preliminary data.</text>
</comment>
<evidence type="ECO:0000313" key="8">
    <source>
        <dbReference type="Proteomes" id="UP001190700"/>
    </source>
</evidence>
<comment type="similarity">
    <text evidence="2 6">Belongs to the GDT1 family.</text>
</comment>
<keyword evidence="4 6" id="KW-1133">Transmembrane helix</keyword>
<sequence>MNSITLPQARTVCVHVRGARTCPRSSLNVAGVSRSSILIGRPPCNLSTPSLALRSALRTKPNLGFAVKPTLSSNSRLHSSTTDVAATSPDDGQGNGNYTNSLLAFVAICGLMFCAVLYCGGLSNTVWETAKAGFVSSFSIIFVSELGDKTFFIAALLAMRQGRTPVLVGGVAALALMTIISVGIGILFQKLPTVLANFPIEKFATALLVYFGVRTINESLKLPVSDGADSGELADAEEMVDEVKKKEGARPETLIGAIVSAFSLIFIAEWGDRSMLATIALGAAQSPFGVAVGAICGHAVATLIAVMGGSILSKYISERAIGLFGGVLFLVFAPLTYFGIF</sequence>
<evidence type="ECO:0000256" key="1">
    <source>
        <dbReference type="ARBA" id="ARBA00004141"/>
    </source>
</evidence>
<dbReference type="InterPro" id="IPR001727">
    <property type="entry name" value="GDT1-like"/>
</dbReference>
<protein>
    <recommendedName>
        <fullName evidence="6">GDT1 family protein</fullName>
    </recommendedName>
</protein>
<keyword evidence="5 6" id="KW-0472">Membrane</keyword>
<dbReference type="EMBL" id="LGRX02021154">
    <property type="protein sequence ID" value="KAK3256995.1"/>
    <property type="molecule type" value="Genomic_DNA"/>
</dbReference>
<dbReference type="GO" id="GO:0032472">
    <property type="term" value="P:Golgi calcium ion transport"/>
    <property type="evidence" value="ECO:0007669"/>
    <property type="project" value="TreeGrafter"/>
</dbReference>
<accession>A0AAE0FC79</accession>
<dbReference type="GO" id="GO:0005794">
    <property type="term" value="C:Golgi apparatus"/>
    <property type="evidence" value="ECO:0007669"/>
    <property type="project" value="TreeGrafter"/>
</dbReference>